<dbReference type="AlphaFoldDB" id="A0A6N4W7K2"/>
<protein>
    <recommendedName>
        <fullName evidence="2 5">Chorismate mutase</fullName>
        <ecNumber evidence="2 5">5.4.99.5</ecNumber>
    </recommendedName>
</protein>
<dbReference type="InterPro" id="IPR051331">
    <property type="entry name" value="Chorismate_mutase-related"/>
</dbReference>
<dbReference type="InterPro" id="IPR036263">
    <property type="entry name" value="Chorismate_II_sf"/>
</dbReference>
<comment type="catalytic activity">
    <reaction evidence="5">
        <text>chorismate = prephenate</text>
        <dbReference type="Rhea" id="RHEA:13897"/>
        <dbReference type="ChEBI" id="CHEBI:29748"/>
        <dbReference type="ChEBI" id="CHEBI:29934"/>
        <dbReference type="EC" id="5.4.99.5"/>
    </reaction>
</comment>
<evidence type="ECO:0000256" key="3">
    <source>
        <dbReference type="ARBA" id="ARBA00022729"/>
    </source>
</evidence>
<gene>
    <name evidence="8" type="ORF">MANY_14440</name>
</gene>
<dbReference type="PANTHER" id="PTHR38041">
    <property type="entry name" value="CHORISMATE MUTASE"/>
    <property type="match status" value="1"/>
</dbReference>
<feature type="chain" id="PRO_5026746126" description="Chorismate mutase" evidence="6">
    <location>
        <begin position="23"/>
        <end position="186"/>
    </location>
</feature>
<feature type="domain" description="Chorismate mutase" evidence="7">
    <location>
        <begin position="10"/>
        <end position="103"/>
    </location>
</feature>
<dbReference type="GO" id="GO:0009697">
    <property type="term" value="P:salicylic acid biosynthetic process"/>
    <property type="evidence" value="ECO:0007669"/>
    <property type="project" value="TreeGrafter"/>
</dbReference>
<dbReference type="InterPro" id="IPR008240">
    <property type="entry name" value="Chorismate_mutase_periplasmic"/>
</dbReference>
<evidence type="ECO:0000256" key="1">
    <source>
        <dbReference type="ARBA" id="ARBA00004817"/>
    </source>
</evidence>
<reference evidence="8 9" key="1">
    <citation type="journal article" date="2019" name="Emerg. Microbes Infect.">
        <title>Comprehensive subspecies identification of 175 nontuberculous mycobacteria species based on 7547 genomic profiles.</title>
        <authorList>
            <person name="Matsumoto Y."/>
            <person name="Kinjo T."/>
            <person name="Motooka D."/>
            <person name="Nabeya D."/>
            <person name="Jung N."/>
            <person name="Uechi K."/>
            <person name="Horii T."/>
            <person name="Iida T."/>
            <person name="Fujita J."/>
            <person name="Nakamura S."/>
        </authorList>
    </citation>
    <scope>NUCLEOTIDE SEQUENCE [LARGE SCALE GENOMIC DNA]</scope>
    <source>
        <strain evidence="8 9">JCM 30275</strain>
    </source>
</reference>
<dbReference type="PROSITE" id="PS51168">
    <property type="entry name" value="CHORISMATE_MUT_2"/>
    <property type="match status" value="1"/>
</dbReference>
<keyword evidence="3 6" id="KW-0732">Signal</keyword>
<comment type="pathway">
    <text evidence="1 5">Metabolic intermediate biosynthesis; prephenate biosynthesis; prephenate from chorismate: step 1/1.</text>
</comment>
<organism evidence="8 9">
    <name type="scientific">Mycolicibacterium anyangense</name>
    <dbReference type="NCBI Taxonomy" id="1431246"/>
    <lineage>
        <taxon>Bacteria</taxon>
        <taxon>Bacillati</taxon>
        <taxon>Actinomycetota</taxon>
        <taxon>Actinomycetes</taxon>
        <taxon>Mycobacteriales</taxon>
        <taxon>Mycobacteriaceae</taxon>
        <taxon>Mycolicibacterium</taxon>
    </lineage>
</organism>
<dbReference type="EC" id="5.4.99.5" evidence="2 5"/>
<dbReference type="PIRSF" id="PIRSF026640">
    <property type="entry name" value="Peripl_chor_mut"/>
    <property type="match status" value="1"/>
</dbReference>
<dbReference type="SUPFAM" id="SSF48600">
    <property type="entry name" value="Chorismate mutase II"/>
    <property type="match status" value="1"/>
</dbReference>
<dbReference type="SMART" id="SM00830">
    <property type="entry name" value="CM_2"/>
    <property type="match status" value="1"/>
</dbReference>
<keyword evidence="4 5" id="KW-0413">Isomerase</keyword>
<evidence type="ECO:0000313" key="8">
    <source>
        <dbReference type="EMBL" id="BBZ76107.1"/>
    </source>
</evidence>
<dbReference type="PANTHER" id="PTHR38041:SF2">
    <property type="entry name" value="SECRETED CHORISMATE MUTASE"/>
    <property type="match status" value="1"/>
</dbReference>
<dbReference type="RefSeq" id="WP_163803616.1">
    <property type="nucleotide sequence ID" value="NZ_AP022620.1"/>
</dbReference>
<keyword evidence="9" id="KW-1185">Reference proteome</keyword>
<evidence type="ECO:0000313" key="9">
    <source>
        <dbReference type="Proteomes" id="UP000467249"/>
    </source>
</evidence>
<dbReference type="Proteomes" id="UP000467249">
    <property type="component" value="Chromosome"/>
</dbReference>
<evidence type="ECO:0000256" key="4">
    <source>
        <dbReference type="ARBA" id="ARBA00023235"/>
    </source>
</evidence>
<sequence length="186" mass="19203">MRLTVLATAILTTTLAAVPAAAADPGDPLHDLIDAAAQRLATADPVAASKWLSGGPITDPARVGQVLDQVAAEAVKGGVPTDYAKRVFTDQINATEGIQYSRFAGWKFDPATAPSVAPDLSASRAVIDGLNHRMVDQIGAQWPVLQSPQCAADLAAAKAAVAAERGLDDLYRAALDVATRSYCPAG</sequence>
<dbReference type="NCBIfam" id="NF006741">
    <property type="entry name" value="PRK09269.1"/>
    <property type="match status" value="1"/>
</dbReference>
<name>A0A6N4W7K2_9MYCO</name>
<accession>A0A6N4W7K2</accession>
<evidence type="ECO:0000256" key="5">
    <source>
        <dbReference type="PIRNR" id="PIRNR026640"/>
    </source>
</evidence>
<dbReference type="EMBL" id="AP022620">
    <property type="protein sequence ID" value="BBZ76107.1"/>
    <property type="molecule type" value="Genomic_DNA"/>
</dbReference>
<dbReference type="Pfam" id="PF01817">
    <property type="entry name" value="CM_2"/>
    <property type="match status" value="1"/>
</dbReference>
<dbReference type="KEGG" id="many:MANY_14440"/>
<dbReference type="GO" id="GO:0004106">
    <property type="term" value="F:chorismate mutase activity"/>
    <property type="evidence" value="ECO:0007669"/>
    <property type="project" value="UniProtKB-EC"/>
</dbReference>
<comment type="function">
    <text evidence="5">Catalyzes the Claisen rearrangement of chorismate to prephenate.</text>
</comment>
<evidence type="ECO:0000256" key="2">
    <source>
        <dbReference type="ARBA" id="ARBA00012404"/>
    </source>
</evidence>
<dbReference type="NCBIfam" id="TIGR01806">
    <property type="entry name" value="CM_mono2"/>
    <property type="match status" value="1"/>
</dbReference>
<feature type="signal peptide" evidence="6">
    <location>
        <begin position="1"/>
        <end position="22"/>
    </location>
</feature>
<proteinExistence type="predicted"/>
<dbReference type="GO" id="GO:0046417">
    <property type="term" value="P:chorismate metabolic process"/>
    <property type="evidence" value="ECO:0007669"/>
    <property type="project" value="InterPro"/>
</dbReference>
<dbReference type="UniPathway" id="UPA00120">
    <property type="reaction ID" value="UER00203"/>
</dbReference>
<evidence type="ECO:0000259" key="7">
    <source>
        <dbReference type="PROSITE" id="PS51168"/>
    </source>
</evidence>
<dbReference type="InterPro" id="IPR036979">
    <property type="entry name" value="CM_dom_sf"/>
</dbReference>
<dbReference type="InterPro" id="IPR002701">
    <property type="entry name" value="CM_II_prokaryot"/>
</dbReference>
<evidence type="ECO:0000256" key="6">
    <source>
        <dbReference type="SAM" id="SignalP"/>
    </source>
</evidence>
<dbReference type="Gene3D" id="1.20.59.10">
    <property type="entry name" value="Chorismate mutase"/>
    <property type="match status" value="1"/>
</dbReference>